<dbReference type="Pfam" id="PF03840">
    <property type="entry name" value="SecG"/>
    <property type="match status" value="1"/>
</dbReference>
<dbReference type="EMBL" id="MHRX01000023">
    <property type="protein sequence ID" value="OHA33793.1"/>
    <property type="molecule type" value="Genomic_DNA"/>
</dbReference>
<keyword evidence="6 9" id="KW-1133">Transmembrane helix</keyword>
<dbReference type="STRING" id="1802319.A2928_02975"/>
<feature type="transmembrane region" description="Helical" evidence="9">
    <location>
        <begin position="6"/>
        <end position="25"/>
    </location>
</feature>
<evidence type="ECO:0000256" key="9">
    <source>
        <dbReference type="RuleBase" id="RU365087"/>
    </source>
</evidence>
<name>A0A1G2NCL0_9BACT</name>
<comment type="caution">
    <text evidence="10">The sequence shown here is derived from an EMBL/GenBank/DDBJ whole genome shotgun (WGS) entry which is preliminary data.</text>
</comment>
<evidence type="ECO:0000256" key="7">
    <source>
        <dbReference type="ARBA" id="ARBA00023010"/>
    </source>
</evidence>
<reference evidence="10 11" key="1">
    <citation type="journal article" date="2016" name="Nat. Commun.">
        <title>Thousands of microbial genomes shed light on interconnected biogeochemical processes in an aquifer system.</title>
        <authorList>
            <person name="Anantharaman K."/>
            <person name="Brown C.T."/>
            <person name="Hug L.A."/>
            <person name="Sharon I."/>
            <person name="Castelle C.J."/>
            <person name="Probst A.J."/>
            <person name="Thomas B.C."/>
            <person name="Singh A."/>
            <person name="Wilkins M.J."/>
            <person name="Karaoz U."/>
            <person name="Brodie E.L."/>
            <person name="Williams K.H."/>
            <person name="Hubbard S.S."/>
            <person name="Banfield J.F."/>
        </authorList>
    </citation>
    <scope>NUCLEOTIDE SEQUENCE [LARGE SCALE GENOMIC DNA]</scope>
</reference>
<keyword evidence="3 9" id="KW-0813">Transport</keyword>
<feature type="transmembrane region" description="Helical" evidence="9">
    <location>
        <begin position="55"/>
        <end position="77"/>
    </location>
</feature>
<dbReference type="Proteomes" id="UP000176221">
    <property type="component" value="Unassembled WGS sequence"/>
</dbReference>
<dbReference type="NCBIfam" id="TIGR00810">
    <property type="entry name" value="secG"/>
    <property type="match status" value="1"/>
</dbReference>
<keyword evidence="8 9" id="KW-0472">Membrane</keyword>
<dbReference type="InterPro" id="IPR004692">
    <property type="entry name" value="SecG"/>
</dbReference>
<evidence type="ECO:0000256" key="3">
    <source>
        <dbReference type="ARBA" id="ARBA00022448"/>
    </source>
</evidence>
<evidence type="ECO:0000256" key="2">
    <source>
        <dbReference type="ARBA" id="ARBA00008445"/>
    </source>
</evidence>
<evidence type="ECO:0000313" key="10">
    <source>
        <dbReference type="EMBL" id="OHA33793.1"/>
    </source>
</evidence>
<comment type="function">
    <text evidence="9">Involved in protein export. Participates in an early event of protein translocation.</text>
</comment>
<keyword evidence="4 9" id="KW-0812">Transmembrane</keyword>
<comment type="similarity">
    <text evidence="2 9">Belongs to the SecG family.</text>
</comment>
<keyword evidence="9" id="KW-1003">Cell membrane</keyword>
<dbReference type="GO" id="GO:0015450">
    <property type="term" value="F:protein-transporting ATPase activity"/>
    <property type="evidence" value="ECO:0007669"/>
    <property type="project" value="UniProtKB-UniRule"/>
</dbReference>
<dbReference type="AlphaFoldDB" id="A0A1G2NCL0"/>
<protein>
    <recommendedName>
        <fullName evidence="9">Protein-export membrane protein SecG</fullName>
    </recommendedName>
</protein>
<evidence type="ECO:0000256" key="6">
    <source>
        <dbReference type="ARBA" id="ARBA00022989"/>
    </source>
</evidence>
<accession>A0A1G2NCL0</accession>
<gene>
    <name evidence="10" type="ORF">A2928_02975</name>
</gene>
<evidence type="ECO:0000313" key="11">
    <source>
        <dbReference type="Proteomes" id="UP000176221"/>
    </source>
</evidence>
<organism evidence="10 11">
    <name type="scientific">Candidatus Taylorbacteria bacterium RIFCSPLOWO2_01_FULL_45_15b</name>
    <dbReference type="NCBI Taxonomy" id="1802319"/>
    <lineage>
        <taxon>Bacteria</taxon>
        <taxon>Candidatus Tayloriibacteriota</taxon>
    </lineage>
</organism>
<evidence type="ECO:0000256" key="1">
    <source>
        <dbReference type="ARBA" id="ARBA00004141"/>
    </source>
</evidence>
<dbReference type="GO" id="GO:0009306">
    <property type="term" value="P:protein secretion"/>
    <property type="evidence" value="ECO:0007669"/>
    <property type="project" value="UniProtKB-UniRule"/>
</dbReference>
<evidence type="ECO:0000256" key="8">
    <source>
        <dbReference type="ARBA" id="ARBA00023136"/>
    </source>
</evidence>
<sequence>METLGAILPYIQIVLSVMVIAGVMLQQSSTGLGGAFGESNNFGTGFHTRRGFEKYLFIGTIVAGILFAASALAILLIR</sequence>
<keyword evidence="7 9" id="KW-0811">Translocation</keyword>
<evidence type="ECO:0000256" key="4">
    <source>
        <dbReference type="ARBA" id="ARBA00022692"/>
    </source>
</evidence>
<proteinExistence type="inferred from homology"/>
<keyword evidence="5 9" id="KW-0653">Protein transport</keyword>
<evidence type="ECO:0000256" key="5">
    <source>
        <dbReference type="ARBA" id="ARBA00022927"/>
    </source>
</evidence>
<comment type="subcellular location">
    <subcellularLocation>
        <location evidence="9">Cell membrane</location>
        <topology evidence="9">Multi-pass membrane protein</topology>
    </subcellularLocation>
    <subcellularLocation>
        <location evidence="1">Membrane</location>
        <topology evidence="1">Multi-pass membrane protein</topology>
    </subcellularLocation>
</comment>
<dbReference type="GO" id="GO:0005886">
    <property type="term" value="C:plasma membrane"/>
    <property type="evidence" value="ECO:0007669"/>
    <property type="project" value="UniProtKB-SubCell"/>
</dbReference>